<dbReference type="InterPro" id="IPR050109">
    <property type="entry name" value="HTH-type_TetR-like_transc_reg"/>
</dbReference>
<keyword evidence="3" id="KW-1133">Transmembrane helix</keyword>
<dbReference type="RefSeq" id="WP_369329775.1">
    <property type="nucleotide sequence ID" value="NZ_JAULBC010000003.1"/>
</dbReference>
<feature type="transmembrane region" description="Helical" evidence="3">
    <location>
        <begin position="158"/>
        <end position="176"/>
    </location>
</feature>
<organism evidence="5 6">
    <name type="scientific">Danxiaibacter flavus</name>
    <dbReference type="NCBI Taxonomy" id="3049108"/>
    <lineage>
        <taxon>Bacteria</taxon>
        <taxon>Pseudomonadati</taxon>
        <taxon>Bacteroidota</taxon>
        <taxon>Chitinophagia</taxon>
        <taxon>Chitinophagales</taxon>
        <taxon>Chitinophagaceae</taxon>
        <taxon>Danxiaibacter</taxon>
    </lineage>
</organism>
<dbReference type="InterPro" id="IPR009057">
    <property type="entry name" value="Homeodomain-like_sf"/>
</dbReference>
<evidence type="ECO:0000313" key="6">
    <source>
        <dbReference type="Proteomes" id="UP001560573"/>
    </source>
</evidence>
<keyword evidence="3" id="KW-0472">Membrane</keyword>
<evidence type="ECO:0000259" key="4">
    <source>
        <dbReference type="PROSITE" id="PS50977"/>
    </source>
</evidence>
<keyword evidence="1 2" id="KW-0238">DNA-binding</keyword>
<dbReference type="Gene3D" id="1.10.357.10">
    <property type="entry name" value="Tetracycline Repressor, domain 2"/>
    <property type="match status" value="1"/>
</dbReference>
<comment type="caution">
    <text evidence="5">The sequence shown here is derived from an EMBL/GenBank/DDBJ whole genome shotgun (WGS) entry which is preliminary data.</text>
</comment>
<dbReference type="InterPro" id="IPR001647">
    <property type="entry name" value="HTH_TetR"/>
</dbReference>
<dbReference type="PRINTS" id="PR00455">
    <property type="entry name" value="HTHTETR"/>
</dbReference>
<reference evidence="5 6" key="1">
    <citation type="submission" date="2023-07" db="EMBL/GenBank/DDBJ databases">
        <authorList>
            <person name="Lian W.-H."/>
        </authorList>
    </citation>
    <scope>NUCLEOTIDE SEQUENCE [LARGE SCALE GENOMIC DNA]</scope>
    <source>
        <strain evidence="5 6">SYSU DXS3180</strain>
    </source>
</reference>
<evidence type="ECO:0000256" key="3">
    <source>
        <dbReference type="SAM" id="Phobius"/>
    </source>
</evidence>
<dbReference type="PANTHER" id="PTHR30055:SF226">
    <property type="entry name" value="HTH-TYPE TRANSCRIPTIONAL REGULATOR PKSA"/>
    <property type="match status" value="1"/>
</dbReference>
<evidence type="ECO:0000313" key="5">
    <source>
        <dbReference type="EMBL" id="MEX6688367.1"/>
    </source>
</evidence>
<dbReference type="PANTHER" id="PTHR30055">
    <property type="entry name" value="HTH-TYPE TRANSCRIPTIONAL REGULATOR RUTR"/>
    <property type="match status" value="1"/>
</dbReference>
<proteinExistence type="predicted"/>
<name>A0ABV3ZEQ9_9BACT</name>
<gene>
    <name evidence="5" type="ORF">QTN47_12715</name>
</gene>
<keyword evidence="6" id="KW-1185">Reference proteome</keyword>
<dbReference type="PROSITE" id="PS50977">
    <property type="entry name" value="HTH_TETR_2"/>
    <property type="match status" value="1"/>
</dbReference>
<evidence type="ECO:0000256" key="2">
    <source>
        <dbReference type="PROSITE-ProRule" id="PRU00335"/>
    </source>
</evidence>
<dbReference type="Proteomes" id="UP001560573">
    <property type="component" value="Unassembled WGS sequence"/>
</dbReference>
<dbReference type="SUPFAM" id="SSF46689">
    <property type="entry name" value="Homeodomain-like"/>
    <property type="match status" value="1"/>
</dbReference>
<feature type="domain" description="HTH tetR-type" evidence="4">
    <location>
        <begin position="16"/>
        <end position="76"/>
    </location>
</feature>
<dbReference type="EMBL" id="JAULBC010000003">
    <property type="protein sequence ID" value="MEX6688367.1"/>
    <property type="molecule type" value="Genomic_DNA"/>
</dbReference>
<sequence>MAKARKQQEEELTEDLSTEEKIKEAARTVFTKKGYAATRTRDIAEEAGINLALLNYYFRSKEKLFQQVMSENIQKLFGIILPLVTDATTKLDVKIELIASAYIDLIRQNPDLPLFVLSEIRNNPVQFKNRVPLDKILENSSLIEQLKERRPDIHPVQFLLNVLALCVFPFVSRPIWLAAKVFDEKEFAAAMEDRKRLIPVWVKAMLKAK</sequence>
<evidence type="ECO:0000256" key="1">
    <source>
        <dbReference type="ARBA" id="ARBA00023125"/>
    </source>
</evidence>
<protein>
    <submittedName>
        <fullName evidence="5">TetR/AcrR family transcriptional regulator</fullName>
    </submittedName>
</protein>
<accession>A0ABV3ZEQ9</accession>
<feature type="DNA-binding region" description="H-T-H motif" evidence="2">
    <location>
        <begin position="39"/>
        <end position="58"/>
    </location>
</feature>
<keyword evidence="3" id="KW-0812">Transmembrane</keyword>
<dbReference type="Pfam" id="PF00440">
    <property type="entry name" value="TetR_N"/>
    <property type="match status" value="1"/>
</dbReference>